<dbReference type="RefSeq" id="WP_078809720.1">
    <property type="nucleotide sequence ID" value="NZ_FUWM01000009.1"/>
</dbReference>
<evidence type="ECO:0000256" key="2">
    <source>
        <dbReference type="ARBA" id="ARBA00022448"/>
    </source>
</evidence>
<dbReference type="InterPro" id="IPR048279">
    <property type="entry name" value="MdtK-like"/>
</dbReference>
<dbReference type="PANTHER" id="PTHR43549">
    <property type="entry name" value="MULTIDRUG RESISTANCE PROTEIN YPNP-RELATED"/>
    <property type="match status" value="1"/>
</dbReference>
<evidence type="ECO:0000313" key="9">
    <source>
        <dbReference type="Proteomes" id="UP000190625"/>
    </source>
</evidence>
<evidence type="ECO:0000256" key="5">
    <source>
        <dbReference type="ARBA" id="ARBA00022989"/>
    </source>
</evidence>
<feature type="transmembrane region" description="Helical" evidence="7">
    <location>
        <begin position="361"/>
        <end position="384"/>
    </location>
</feature>
<dbReference type="InterPro" id="IPR002528">
    <property type="entry name" value="MATE_fam"/>
</dbReference>
<dbReference type="STRING" id="142842.SAMN02745118_01232"/>
<keyword evidence="5 7" id="KW-1133">Transmembrane helix</keyword>
<sequence>MADKRKLILEGKILPTLLKLSLPIIIGMLMQTMFNIVDTYFVGKLGANGLAAISLTFPVVMFMVSIGNGIAIGGSSLLSRLLGSNQYKEAKNAILHTILLAFLVSFIFTIFGLRLAPKIFKFMGATTELMPLTLDYITIIFSGSLFIFLFSSLDGILRGQGNMTTSMINLGIATIVNILLDPFLIFGLSFFPRLDMKGAALATVIARGIATIWTLFYFLKSDNVLSLDIKSFKFDFNIIIKIIKVGFPASISQAIFSVALVGFNKLASAFGPNIVAAFGLGFRLDTLAVLPGLGLAATMTTMVGYNFGANKLNRTKKITTAGLKLIFGIMSGVGIIFFFIPKTLVKLFNSNPEVIKYGVQYFKYVSLTYGFLGLGFLSIASFQGIGHGSPAFINNLIRFGIVALPLSWLLIFIFDTGPSGLWTGMAVSNVIFGVISTTWFFYVVNNLLEDIKKTS</sequence>
<name>A0A1T4LSC0_9FIRM</name>
<dbReference type="OrthoDB" id="9811110at2"/>
<dbReference type="Pfam" id="PF01554">
    <property type="entry name" value="MatE"/>
    <property type="match status" value="2"/>
</dbReference>
<reference evidence="9" key="1">
    <citation type="submission" date="2017-02" db="EMBL/GenBank/DDBJ databases">
        <authorList>
            <person name="Varghese N."/>
            <person name="Submissions S."/>
        </authorList>
    </citation>
    <scope>NUCLEOTIDE SEQUENCE [LARGE SCALE GENOMIC DNA]</scope>
    <source>
        <strain evidence="9">ATCC BAA-73</strain>
    </source>
</reference>
<dbReference type="PIRSF" id="PIRSF006603">
    <property type="entry name" value="DinF"/>
    <property type="match status" value="1"/>
</dbReference>
<accession>A0A1T4LSC0</accession>
<dbReference type="Proteomes" id="UP000190625">
    <property type="component" value="Unassembled WGS sequence"/>
</dbReference>
<evidence type="ECO:0000256" key="7">
    <source>
        <dbReference type="SAM" id="Phobius"/>
    </source>
</evidence>
<feature type="transmembrane region" description="Helical" evidence="7">
    <location>
        <begin position="169"/>
        <end position="192"/>
    </location>
</feature>
<organism evidence="8 9">
    <name type="scientific">Selenihalanaerobacter shriftii</name>
    <dbReference type="NCBI Taxonomy" id="142842"/>
    <lineage>
        <taxon>Bacteria</taxon>
        <taxon>Bacillati</taxon>
        <taxon>Bacillota</taxon>
        <taxon>Clostridia</taxon>
        <taxon>Halanaerobiales</taxon>
        <taxon>Halobacteroidaceae</taxon>
        <taxon>Selenihalanaerobacter</taxon>
    </lineage>
</organism>
<evidence type="ECO:0000313" key="8">
    <source>
        <dbReference type="EMBL" id="SJZ57622.1"/>
    </source>
</evidence>
<feature type="transmembrane region" description="Helical" evidence="7">
    <location>
        <begin position="288"/>
        <end position="309"/>
    </location>
</feature>
<proteinExistence type="predicted"/>
<dbReference type="GO" id="GO:0015297">
    <property type="term" value="F:antiporter activity"/>
    <property type="evidence" value="ECO:0007669"/>
    <property type="project" value="InterPro"/>
</dbReference>
<dbReference type="EMBL" id="FUWM01000009">
    <property type="protein sequence ID" value="SJZ57622.1"/>
    <property type="molecule type" value="Genomic_DNA"/>
</dbReference>
<dbReference type="GO" id="GO:0005886">
    <property type="term" value="C:plasma membrane"/>
    <property type="evidence" value="ECO:0007669"/>
    <property type="project" value="UniProtKB-SubCell"/>
</dbReference>
<dbReference type="PANTHER" id="PTHR43549:SF2">
    <property type="entry name" value="MULTIDRUG RESISTANCE PROTEIN NORM-RELATED"/>
    <property type="match status" value="1"/>
</dbReference>
<keyword evidence="4 7" id="KW-0812">Transmembrane</keyword>
<dbReference type="InterPro" id="IPR052031">
    <property type="entry name" value="Membrane_Transporter-Flippase"/>
</dbReference>
<protein>
    <submittedName>
        <fullName evidence="8">Putative efflux protein, MATE family</fullName>
    </submittedName>
</protein>
<feature type="transmembrane region" description="Helical" evidence="7">
    <location>
        <begin position="420"/>
        <end position="444"/>
    </location>
</feature>
<keyword evidence="2" id="KW-0813">Transport</keyword>
<comment type="subcellular location">
    <subcellularLocation>
        <location evidence="1">Cell membrane</location>
        <topology evidence="1">Multi-pass membrane protein</topology>
    </subcellularLocation>
</comment>
<dbReference type="NCBIfam" id="TIGR00797">
    <property type="entry name" value="matE"/>
    <property type="match status" value="1"/>
</dbReference>
<keyword evidence="3" id="KW-1003">Cell membrane</keyword>
<keyword evidence="6 7" id="KW-0472">Membrane</keyword>
<feature type="transmembrane region" description="Helical" evidence="7">
    <location>
        <begin position="136"/>
        <end position="157"/>
    </location>
</feature>
<evidence type="ECO:0000256" key="3">
    <source>
        <dbReference type="ARBA" id="ARBA00022475"/>
    </source>
</evidence>
<feature type="transmembrane region" description="Helical" evidence="7">
    <location>
        <begin position="49"/>
        <end position="72"/>
    </location>
</feature>
<keyword evidence="9" id="KW-1185">Reference proteome</keyword>
<feature type="transmembrane region" description="Helical" evidence="7">
    <location>
        <begin position="20"/>
        <end position="37"/>
    </location>
</feature>
<feature type="transmembrane region" description="Helical" evidence="7">
    <location>
        <begin position="239"/>
        <end position="263"/>
    </location>
</feature>
<evidence type="ECO:0000256" key="1">
    <source>
        <dbReference type="ARBA" id="ARBA00004651"/>
    </source>
</evidence>
<gene>
    <name evidence="8" type="ORF">SAMN02745118_01232</name>
</gene>
<evidence type="ECO:0000256" key="6">
    <source>
        <dbReference type="ARBA" id="ARBA00023136"/>
    </source>
</evidence>
<feature type="transmembrane region" description="Helical" evidence="7">
    <location>
        <begin position="198"/>
        <end position="219"/>
    </location>
</feature>
<evidence type="ECO:0000256" key="4">
    <source>
        <dbReference type="ARBA" id="ARBA00022692"/>
    </source>
</evidence>
<dbReference type="GO" id="GO:0042910">
    <property type="term" value="F:xenobiotic transmembrane transporter activity"/>
    <property type="evidence" value="ECO:0007669"/>
    <property type="project" value="InterPro"/>
</dbReference>
<feature type="transmembrane region" description="Helical" evidence="7">
    <location>
        <begin position="93"/>
        <end position="116"/>
    </location>
</feature>
<feature type="transmembrane region" description="Helical" evidence="7">
    <location>
        <begin position="321"/>
        <end position="341"/>
    </location>
</feature>
<feature type="transmembrane region" description="Helical" evidence="7">
    <location>
        <begin position="396"/>
        <end position="414"/>
    </location>
</feature>
<dbReference type="AlphaFoldDB" id="A0A1T4LSC0"/>